<evidence type="ECO:0000256" key="2">
    <source>
        <dbReference type="SAM" id="MobiDB-lite"/>
    </source>
</evidence>
<proteinExistence type="predicted"/>
<reference evidence="3 4" key="1">
    <citation type="submission" date="2024-03" db="EMBL/GenBank/DDBJ databases">
        <title>Human intestinal bacterial collection.</title>
        <authorList>
            <person name="Pauvert C."/>
            <person name="Hitch T.C.A."/>
            <person name="Clavel T."/>
        </authorList>
    </citation>
    <scope>NUCLEOTIDE SEQUENCE [LARGE SCALE GENOMIC DNA]</scope>
    <source>
        <strain evidence="3 4">CLA-AA-H185</strain>
    </source>
</reference>
<dbReference type="EMBL" id="JBBMEX010000012">
    <property type="protein sequence ID" value="MEQ2558404.1"/>
    <property type="molecule type" value="Genomic_DNA"/>
</dbReference>
<dbReference type="InterPro" id="IPR046313">
    <property type="entry name" value="DUF6465"/>
</dbReference>
<name>A0ABV1HFD1_9FIRM</name>
<evidence type="ECO:0000313" key="3">
    <source>
        <dbReference type="EMBL" id="MEQ2558404.1"/>
    </source>
</evidence>
<comment type="caution">
    <text evidence="3">The sequence shown here is derived from an EMBL/GenBank/DDBJ whole genome shotgun (WGS) entry which is preliminary data.</text>
</comment>
<dbReference type="Pfam" id="PF20069">
    <property type="entry name" value="DUF6465"/>
    <property type="match status" value="1"/>
</dbReference>
<keyword evidence="1" id="KW-0175">Coiled coil</keyword>
<feature type="compositionally biased region" description="Basic and acidic residues" evidence="2">
    <location>
        <begin position="21"/>
        <end position="38"/>
    </location>
</feature>
<sequence>MNAKSGKKPEVKPVVTTAQTKEAEVKPAETKEAEVKPAETKTLEAKAAEVKAAASAVEAKATEKLANVKETVKETTEAVKEEVKKAPKKKATRKAAAKKQSESETEVFVEYYGQQSSVEEITNKVKEVFVSEGHRVSTIKSLKLYLKPEDGFAYYVINEKFAGRVPLF</sequence>
<dbReference type="Proteomes" id="UP001454489">
    <property type="component" value="Unassembled WGS sequence"/>
</dbReference>
<keyword evidence="4" id="KW-1185">Reference proteome</keyword>
<feature type="region of interest" description="Disordered" evidence="2">
    <location>
        <begin position="1"/>
        <end position="38"/>
    </location>
</feature>
<dbReference type="RefSeq" id="WP_353531224.1">
    <property type="nucleotide sequence ID" value="NZ_JBBMEX010000012.1"/>
</dbReference>
<organism evidence="3 4">
    <name type="scientific">Maccoyibacter intestinihominis</name>
    <dbReference type="NCBI Taxonomy" id="3133499"/>
    <lineage>
        <taxon>Bacteria</taxon>
        <taxon>Bacillati</taxon>
        <taxon>Bacillota</taxon>
        <taxon>Clostridia</taxon>
        <taxon>Lachnospirales</taxon>
        <taxon>Lachnospiraceae</taxon>
        <taxon>Maccoyibacter</taxon>
    </lineage>
</organism>
<accession>A0ABV1HFD1</accession>
<gene>
    <name evidence="3" type="ORF">WMO43_11075</name>
</gene>
<protein>
    <submittedName>
        <fullName evidence="3">DUF6465 family protein</fullName>
    </submittedName>
</protein>
<evidence type="ECO:0000313" key="4">
    <source>
        <dbReference type="Proteomes" id="UP001454489"/>
    </source>
</evidence>
<evidence type="ECO:0000256" key="1">
    <source>
        <dbReference type="SAM" id="Coils"/>
    </source>
</evidence>
<feature type="coiled-coil region" evidence="1">
    <location>
        <begin position="58"/>
        <end position="85"/>
    </location>
</feature>